<dbReference type="EMBL" id="JTJU01000099">
    <property type="protein sequence ID" value="OBX06428.1"/>
    <property type="molecule type" value="Genomic_DNA"/>
</dbReference>
<evidence type="ECO:0000256" key="1">
    <source>
        <dbReference type="SAM" id="SignalP"/>
    </source>
</evidence>
<accession>A0AB36DZE3</accession>
<feature type="signal peptide" evidence="1">
    <location>
        <begin position="1"/>
        <end position="23"/>
    </location>
</feature>
<dbReference type="PANTHER" id="PTHR11102">
    <property type="entry name" value="SEL-1-LIKE PROTEIN"/>
    <property type="match status" value="1"/>
</dbReference>
<keyword evidence="1" id="KW-0732">Signal</keyword>
<dbReference type="InterPro" id="IPR006597">
    <property type="entry name" value="Sel1-like"/>
</dbReference>
<dbReference type="InterPro" id="IPR011990">
    <property type="entry name" value="TPR-like_helical_dom_sf"/>
</dbReference>
<dbReference type="InterPro" id="IPR050767">
    <property type="entry name" value="Sel1_AlgK"/>
</dbReference>
<evidence type="ECO:0000313" key="3">
    <source>
        <dbReference type="Proteomes" id="UP000092527"/>
    </source>
</evidence>
<dbReference type="Pfam" id="PF08238">
    <property type="entry name" value="Sel1"/>
    <property type="match status" value="2"/>
</dbReference>
<dbReference type="SUPFAM" id="SSF81901">
    <property type="entry name" value="HCP-like"/>
    <property type="match status" value="1"/>
</dbReference>
<dbReference type="AlphaFoldDB" id="A0AB36DZE3"/>
<feature type="chain" id="PRO_5044269243" description="Beta-lactamase" evidence="1">
    <location>
        <begin position="24"/>
        <end position="130"/>
    </location>
</feature>
<dbReference type="Proteomes" id="UP000092527">
    <property type="component" value="Unassembled WGS sequence"/>
</dbReference>
<proteinExistence type="predicted"/>
<reference evidence="2 3" key="1">
    <citation type="submission" date="2014-11" db="EMBL/GenBank/DDBJ databases">
        <title>Pan-genome of Gallibacterium spp.</title>
        <authorList>
            <person name="Kudirkiene E."/>
            <person name="Bojesen A.M."/>
        </authorList>
    </citation>
    <scope>NUCLEOTIDE SEQUENCE [LARGE SCALE GENOMIC DNA]</scope>
    <source>
        <strain evidence="2 3">18469/18</strain>
    </source>
</reference>
<evidence type="ECO:0000313" key="2">
    <source>
        <dbReference type="EMBL" id="OBX06428.1"/>
    </source>
</evidence>
<dbReference type="PANTHER" id="PTHR11102:SF160">
    <property type="entry name" value="ERAD-ASSOCIATED E3 UBIQUITIN-PROTEIN LIGASE COMPONENT HRD3"/>
    <property type="match status" value="1"/>
</dbReference>
<comment type="caution">
    <text evidence="2">The sequence shown here is derived from an EMBL/GenBank/DDBJ whole genome shotgun (WGS) entry which is preliminary data.</text>
</comment>
<dbReference type="RefSeq" id="WP_066422338.1">
    <property type="nucleotide sequence ID" value="NZ_CP103875.1"/>
</dbReference>
<sequence length="130" mass="14602">MKYIKTIFISLILTISLPSPVIADKNQTSDFQQTLQLAEQGNALAQLALGVMYDKGQGVKQDYQQAKFWYQKAAEQGHAIAQYNLGVMYRNGNGVRQNLSKAKEYYGQACDNGDQQGCEAYRELNEKGIR</sequence>
<dbReference type="Gene3D" id="1.25.40.10">
    <property type="entry name" value="Tetratricopeptide repeat domain"/>
    <property type="match status" value="1"/>
</dbReference>
<dbReference type="SMART" id="SM00671">
    <property type="entry name" value="SEL1"/>
    <property type="match status" value="2"/>
</dbReference>
<organism evidence="2 3">
    <name type="scientific">Gallibacterium salpingitidis</name>
    <dbReference type="NCBI Taxonomy" id="505341"/>
    <lineage>
        <taxon>Bacteria</taxon>
        <taxon>Pseudomonadati</taxon>
        <taxon>Pseudomonadota</taxon>
        <taxon>Gammaproteobacteria</taxon>
        <taxon>Pasteurellales</taxon>
        <taxon>Pasteurellaceae</taxon>
        <taxon>Gallibacterium</taxon>
    </lineage>
</organism>
<protein>
    <recommendedName>
        <fullName evidence="4">Beta-lactamase</fullName>
    </recommendedName>
</protein>
<name>A0AB36DZE3_9PAST</name>
<evidence type="ECO:0008006" key="4">
    <source>
        <dbReference type="Google" id="ProtNLM"/>
    </source>
</evidence>
<gene>
    <name evidence="2" type="ORF">QV09_12180</name>
</gene>